<dbReference type="AlphaFoldDB" id="A0A7W7VYP3"/>
<protein>
    <submittedName>
        <fullName evidence="3">Phosphosulfolactate synthase</fullName>
        <ecNumber evidence="3">4.4.1.19</ecNumber>
    </submittedName>
</protein>
<evidence type="ECO:0000256" key="1">
    <source>
        <dbReference type="ARBA" id="ARBA00010424"/>
    </source>
</evidence>
<organism evidence="3 4">
    <name type="scientific">Kitasatospora kifunensis</name>
    <name type="common">Streptomyces kifunensis</name>
    <dbReference type="NCBI Taxonomy" id="58351"/>
    <lineage>
        <taxon>Bacteria</taxon>
        <taxon>Bacillati</taxon>
        <taxon>Actinomycetota</taxon>
        <taxon>Actinomycetes</taxon>
        <taxon>Kitasatosporales</taxon>
        <taxon>Streptomycetaceae</taxon>
        <taxon>Kitasatospora</taxon>
    </lineage>
</organism>
<dbReference type="InterPro" id="IPR003830">
    <property type="entry name" value="ComA_synth"/>
</dbReference>
<evidence type="ECO:0000313" key="3">
    <source>
        <dbReference type="EMBL" id="MBB4926909.1"/>
    </source>
</evidence>
<dbReference type="EMBL" id="JACHJV010000001">
    <property type="protein sequence ID" value="MBB4926909.1"/>
    <property type="molecule type" value="Genomic_DNA"/>
</dbReference>
<feature type="compositionally biased region" description="Basic residues" evidence="2">
    <location>
        <begin position="1"/>
        <end position="10"/>
    </location>
</feature>
<proteinExistence type="inferred from homology"/>
<dbReference type="SUPFAM" id="SSF102110">
    <property type="entry name" value="(2r)-phospho-3-sulfolactate synthase ComA"/>
    <property type="match status" value="1"/>
</dbReference>
<dbReference type="EC" id="4.4.1.19" evidence="3"/>
<dbReference type="GO" id="GO:0043817">
    <property type="term" value="F:phosphosulfolactate synthase activity"/>
    <property type="evidence" value="ECO:0007669"/>
    <property type="project" value="UniProtKB-EC"/>
</dbReference>
<dbReference type="Pfam" id="PF02679">
    <property type="entry name" value="ComA"/>
    <property type="match status" value="1"/>
</dbReference>
<keyword evidence="3" id="KW-0456">Lyase</keyword>
<evidence type="ECO:0000313" key="4">
    <source>
        <dbReference type="Proteomes" id="UP000540506"/>
    </source>
</evidence>
<dbReference type="Gene3D" id="3.20.20.70">
    <property type="entry name" value="Aldolase class I"/>
    <property type="match status" value="1"/>
</dbReference>
<sequence length="297" mass="32023">MLGASRKKGQSIRMQHNISDDSKDRIPRPTDLANTCDIPDFLALPERAKKPRRTGVTHVLDKGMPTPVLEALLLQRADLVDFLKIGWGTAYVDPSTRERIAVCAAMGVKVCLGGTLLEVSAAQQRLPELCRWAARIGVDTLEVSNGLQLMTRHRKAAVISELAQDFTVLAETGAKSKDVPVVAAEWADELESDLESGAQLVITEGRESGTVGLYDSDGAVRPGLVDAITNRLPLEKVIFEAPKRAQQVWLIERFGTGVNLGNVALDEVIPLETSRLGLRADTAGLLSVAVGLEEATA</sequence>
<feature type="region of interest" description="Disordered" evidence="2">
    <location>
        <begin position="1"/>
        <end position="28"/>
    </location>
</feature>
<reference evidence="3 4" key="1">
    <citation type="submission" date="2020-08" db="EMBL/GenBank/DDBJ databases">
        <title>Sequencing the genomes of 1000 actinobacteria strains.</title>
        <authorList>
            <person name="Klenk H.-P."/>
        </authorList>
    </citation>
    <scope>NUCLEOTIDE SEQUENCE [LARGE SCALE GENOMIC DNA]</scope>
    <source>
        <strain evidence="3 4">DSM 41654</strain>
    </source>
</reference>
<feature type="compositionally biased region" description="Basic and acidic residues" evidence="2">
    <location>
        <begin position="18"/>
        <end position="28"/>
    </location>
</feature>
<dbReference type="Proteomes" id="UP000540506">
    <property type="component" value="Unassembled WGS sequence"/>
</dbReference>
<name>A0A7W7VYP3_KITKI</name>
<dbReference type="RefSeq" id="WP_221521667.1">
    <property type="nucleotide sequence ID" value="NZ_JACHJV010000001.1"/>
</dbReference>
<dbReference type="InterPro" id="IPR013785">
    <property type="entry name" value="Aldolase_TIM"/>
</dbReference>
<evidence type="ECO:0000256" key="2">
    <source>
        <dbReference type="SAM" id="MobiDB-lite"/>
    </source>
</evidence>
<keyword evidence="4" id="KW-1185">Reference proteome</keyword>
<gene>
    <name evidence="3" type="ORF">FHR34_005902</name>
</gene>
<comment type="caution">
    <text evidence="3">The sequence shown here is derived from an EMBL/GenBank/DDBJ whole genome shotgun (WGS) entry which is preliminary data.</text>
</comment>
<dbReference type="InterPro" id="IPR036112">
    <property type="entry name" value="ComA_synth_sf"/>
</dbReference>
<accession>A0A7W7VYP3</accession>
<comment type="similarity">
    <text evidence="1">Belongs to the phosphosulfolactate synthase family.</text>
</comment>